<dbReference type="SUPFAM" id="SSF52540">
    <property type="entry name" value="P-loop containing nucleoside triphosphate hydrolases"/>
    <property type="match status" value="1"/>
</dbReference>
<evidence type="ECO:0000313" key="1">
    <source>
        <dbReference type="EMBL" id="CCO11115.2"/>
    </source>
</evidence>
<reference evidence="2" key="1">
    <citation type="journal article" date="2013" name="Genome Announc.">
        <title>Complete Chromosome Sequence of Carnobacterium maltaromaticum LMA 28.</title>
        <authorList>
            <person name="Cailliez-Grimal C."/>
            <person name="Chaillou S."/>
            <person name="Anba-Mondoloni J."/>
            <person name="Loux V."/>
            <person name="Afzal M.I."/>
            <person name="Rahman A."/>
            <person name="Kergourlay G."/>
            <person name="Champomier-Verges M.C."/>
            <person name="Zagorec M."/>
            <person name="Dalgaard P."/>
            <person name="Leisner J.J."/>
            <person name="Prevost H."/>
            <person name="Revol-Junelles A.M."/>
            <person name="Borges F."/>
        </authorList>
    </citation>
    <scope>NUCLEOTIDE SEQUENCE</scope>
    <source>
        <strain evidence="2">LMA28</strain>
    </source>
</reference>
<dbReference type="STRING" id="1234679.BN424_1674"/>
<dbReference type="KEGG" id="cml:BN424_1674"/>
<keyword evidence="2" id="KW-1185">Reference proteome</keyword>
<dbReference type="InterPro" id="IPR027417">
    <property type="entry name" value="P-loop_NTPase"/>
</dbReference>
<organism evidence="1 2">
    <name type="scientific">Carnobacterium maltaromaticum LMA28</name>
    <dbReference type="NCBI Taxonomy" id="1234679"/>
    <lineage>
        <taxon>Bacteria</taxon>
        <taxon>Bacillati</taxon>
        <taxon>Bacillota</taxon>
        <taxon>Bacilli</taxon>
        <taxon>Lactobacillales</taxon>
        <taxon>Carnobacteriaceae</taxon>
        <taxon>Carnobacterium</taxon>
    </lineage>
</organism>
<evidence type="ECO:0000313" key="2">
    <source>
        <dbReference type="Proteomes" id="UP000000212"/>
    </source>
</evidence>
<dbReference type="AlphaFoldDB" id="K8E434"/>
<sequence>MNKNYTKELQKRKEKLVKVITELEKFNNEDQKANNLYSKLFPDNNYDFDKKEFDLTTPYSLVIGDLPKIRDFLQKYPLFLEQKKYDELKSVVSIVKKEALLKAYFYRDEFPLLIEKSNYLEALKELAEKKEKKKIPKNNWIIMNQFPLEYDDLNAVDESLKKIEITKNKTSRKIDEILEKRVALKISHEHSDILKDQECPFCGKLVPDLEESYNVLTTSLKEKLSYEQQQIAELKAKKIKYSDAIWIEIEKKIENDASLLKIFVEVSSLLNTNTDEVKKIIPYKSLKNFKYNSSKSSQNSFIEFYDYLKNYFNGLLDDSKTHFNSNEFGLYNYIFKSFFNEKSPSITIENIDQKIGYIFGYYHDKNNIDLTENNIKLKKVNEQLAISTSVTLEKSKYLDGLSKIYEDSYTMYQTDIVKKIKIPLYIISGRILQTYQLGLGIKVNVKENQVFFEAGNVKGDIFNVLSLGQLNGVILSILIALRKTYIDSDGLNLLLIDDPLQSIDDISTHSFIDLLSEELGDTQILLSTHEDEKSNLIKYKFNQVGKASKNFNMQKIYLER</sequence>
<dbReference type="HOGENOM" id="CLU_486353_0_0_9"/>
<gene>
    <name evidence="1" type="ORF">BN424_1674</name>
</gene>
<dbReference type="RefSeq" id="WP_016356440.1">
    <property type="nucleotide sequence ID" value="NC_019425.2"/>
</dbReference>
<protein>
    <submittedName>
        <fullName evidence="1">Uncharacterized protein</fullName>
    </submittedName>
</protein>
<proteinExistence type="predicted"/>
<dbReference type="Gene3D" id="3.40.50.300">
    <property type="entry name" value="P-loop containing nucleotide triphosphate hydrolases"/>
    <property type="match status" value="1"/>
</dbReference>
<dbReference type="OrthoDB" id="7029750at2"/>
<accession>K8E434</accession>
<dbReference type="EMBL" id="HE999757">
    <property type="protein sequence ID" value="CCO11115.2"/>
    <property type="molecule type" value="Genomic_DNA"/>
</dbReference>
<dbReference type="Proteomes" id="UP000000212">
    <property type="component" value="Chromosome"/>
</dbReference>
<name>K8E434_CARML</name>
<dbReference type="eggNOG" id="COG1121">
    <property type="taxonomic scope" value="Bacteria"/>
</dbReference>